<dbReference type="GO" id="GO:0005856">
    <property type="term" value="C:cytoskeleton"/>
    <property type="evidence" value="ECO:0007669"/>
    <property type="project" value="UniProtKB-ARBA"/>
</dbReference>
<feature type="domain" description="DUF4200" evidence="4">
    <location>
        <begin position="142"/>
        <end position="258"/>
    </location>
</feature>
<keyword evidence="6" id="KW-1185">Reference proteome</keyword>
<proteinExistence type="predicted"/>
<dbReference type="RefSeq" id="XP_040029538.1">
    <property type="nucleotide sequence ID" value="XM_040173604.1"/>
</dbReference>
<feature type="coiled-coil region" evidence="2">
    <location>
        <begin position="155"/>
        <end position="185"/>
    </location>
</feature>
<evidence type="ECO:0000256" key="2">
    <source>
        <dbReference type="SAM" id="Coils"/>
    </source>
</evidence>
<feature type="compositionally biased region" description="Polar residues" evidence="3">
    <location>
        <begin position="275"/>
        <end position="284"/>
    </location>
</feature>
<reference evidence="5" key="2">
    <citation type="submission" date="2025-05" db="UniProtKB">
        <authorList>
            <consortium name="Ensembl"/>
        </authorList>
    </citation>
    <scope>IDENTIFICATION</scope>
</reference>
<evidence type="ECO:0000259" key="4">
    <source>
        <dbReference type="Pfam" id="PF13863"/>
    </source>
</evidence>
<dbReference type="InterPro" id="IPR051147">
    <property type="entry name" value="CFAP_domain-containing"/>
</dbReference>
<evidence type="ECO:0000313" key="5">
    <source>
        <dbReference type="Ensembl" id="ENSGACP00000024734.2"/>
    </source>
</evidence>
<sequence length="554" mass="64153">MPDVNPEMSTPHPQGAAIASGSNAVSDRAAKLPEADLKRETRRSPFKVPDSKSIIVLSERKGRKEEMHKFLALPIDEKTSRDARMVAMLRQELGEQEEEEMKNLRQVKSRTVLHQQTAIRSERKRAMMKQNQIPKESKHDLLAMERQKAVLEYSLNRKRSEIEEMDKAIMKEEEEQRRLEEFLETEKLRIKEILREREKKLVEARAFFERESKARQEKSAAIKKLTAEIGAVTSEFAKQQEVLIEYTRCRDLLWELSPPEWKEAQKAKALKVPSPENNDLQSEVSDPGRELPSSGGAGPSSACRDTLSTNTELDRDDSEYEDEPEMYFTDPQQLLDLVEDLTCKNLTLIQNSARVEETAKGLRHTMEETTQEIENEDKHLTLQIEDISTKINEEKARGNKLKQLVDLHVLLKKEDQDVMWDALVVKVAEVHRSCVGDRISNLSALQKVANIEKRLVTLLQDLENVDKESLEKMRKIKDSEKRSREREEKLREQEEKQKERMKRNLERSTADSKKVSGRKLMPRSKPFAQKVKVRNVDNTPAEDEMHSYLFTSDD</sequence>
<dbReference type="Pfam" id="PF13863">
    <property type="entry name" value="DUF4200"/>
    <property type="match status" value="1"/>
</dbReference>
<protein>
    <recommendedName>
        <fullName evidence="4">DUF4200 domain-containing protein</fullName>
    </recommendedName>
</protein>
<accession>G3Q4D0</accession>
<feature type="compositionally biased region" description="Basic and acidic residues" evidence="3">
    <location>
        <begin position="28"/>
        <end position="43"/>
    </location>
</feature>
<evidence type="ECO:0000256" key="1">
    <source>
        <dbReference type="ARBA" id="ARBA00023054"/>
    </source>
</evidence>
<dbReference type="eggNOG" id="ENOG502QSDI">
    <property type="taxonomic scope" value="Eukaryota"/>
</dbReference>
<feature type="compositionally biased region" description="Acidic residues" evidence="3">
    <location>
        <begin position="314"/>
        <end position="324"/>
    </location>
</feature>
<dbReference type="PANTHER" id="PTHR21683:SF3">
    <property type="entry name" value="CILIA AND FLAGELLA ASSOCIATED PROTEIN 100"/>
    <property type="match status" value="1"/>
</dbReference>
<dbReference type="AlphaFoldDB" id="G3Q4D0"/>
<dbReference type="Proteomes" id="UP000007635">
    <property type="component" value="Chromosome IV"/>
</dbReference>
<evidence type="ECO:0000313" key="6">
    <source>
        <dbReference type="Proteomes" id="UP000007635"/>
    </source>
</evidence>
<dbReference type="Bgee" id="ENSGACG00000018712">
    <property type="expression patterns" value="Expressed in testis and 2 other cell types or tissues"/>
</dbReference>
<name>G3Q4D0_GASAC</name>
<dbReference type="Ensembl" id="ENSGACT00000050199.1">
    <property type="protein sequence ID" value="ENSGACP00000068068.1"/>
    <property type="gene ID" value="ENSGACG00000018712.2"/>
</dbReference>
<keyword evidence="1 2" id="KW-0175">Coiled coil</keyword>
<dbReference type="InterPro" id="IPR025252">
    <property type="entry name" value="DUF4200"/>
</dbReference>
<feature type="compositionally biased region" description="Basic and acidic residues" evidence="3">
    <location>
        <begin position="476"/>
        <end position="514"/>
    </location>
</feature>
<dbReference type="GeneID" id="120817403"/>
<dbReference type="Ensembl" id="ENSGACT00000024783.2">
    <property type="protein sequence ID" value="ENSGACP00000024734.2"/>
    <property type="gene ID" value="ENSGACG00000018712.2"/>
</dbReference>
<dbReference type="CTD" id="348807"/>
<feature type="region of interest" description="Disordered" evidence="3">
    <location>
        <begin position="265"/>
        <end position="324"/>
    </location>
</feature>
<dbReference type="OMA" id="AWKLSMT"/>
<reference evidence="5 6" key="1">
    <citation type="journal article" date="2021" name="G3 (Bethesda)">
        <title>Improved contiguity of the threespine stickleback genome using long-read sequencing.</title>
        <authorList>
            <person name="Nath S."/>
            <person name="Shaw D.E."/>
            <person name="White M.A."/>
        </authorList>
    </citation>
    <scope>NUCLEOTIDE SEQUENCE [LARGE SCALE GENOMIC DNA]</scope>
    <source>
        <strain evidence="5 6">Lake Benthic</strain>
    </source>
</reference>
<organism evidence="5 6">
    <name type="scientific">Gasterosteus aculeatus aculeatus</name>
    <name type="common">three-spined stickleback</name>
    <dbReference type="NCBI Taxonomy" id="481459"/>
    <lineage>
        <taxon>Eukaryota</taxon>
        <taxon>Metazoa</taxon>
        <taxon>Chordata</taxon>
        <taxon>Craniata</taxon>
        <taxon>Vertebrata</taxon>
        <taxon>Euteleostomi</taxon>
        <taxon>Actinopterygii</taxon>
        <taxon>Neopterygii</taxon>
        <taxon>Teleostei</taxon>
        <taxon>Neoteleostei</taxon>
        <taxon>Acanthomorphata</taxon>
        <taxon>Eupercaria</taxon>
        <taxon>Perciformes</taxon>
        <taxon>Cottioidei</taxon>
        <taxon>Gasterosteales</taxon>
        <taxon>Gasterosteidae</taxon>
        <taxon>Gasterosteus</taxon>
    </lineage>
</organism>
<dbReference type="STRING" id="69293.ENSGACP00000024734"/>
<dbReference type="KEGG" id="gat:120817403"/>
<feature type="region of interest" description="Disordered" evidence="3">
    <location>
        <begin position="1"/>
        <end position="51"/>
    </location>
</feature>
<dbReference type="InParanoid" id="G3Q4D0"/>
<evidence type="ECO:0000256" key="3">
    <source>
        <dbReference type="SAM" id="MobiDB-lite"/>
    </source>
</evidence>
<accession>A0AAQ4RYT5</accession>
<dbReference type="PANTHER" id="PTHR21683">
    <property type="entry name" value="COILED-COIL DOMAIN-CONTAINING PROTEIN 42 LIKE-2-LIKE-RELATED"/>
    <property type="match status" value="1"/>
</dbReference>
<dbReference type="GeneTree" id="ENSGT00940000153110"/>
<feature type="region of interest" description="Disordered" evidence="3">
    <location>
        <begin position="476"/>
        <end position="554"/>
    </location>
</feature>